<keyword evidence="3" id="KW-0326">Glycosidase</keyword>
<dbReference type="SUPFAM" id="SSF49899">
    <property type="entry name" value="Concanavalin A-like lectins/glucanases"/>
    <property type="match status" value="1"/>
</dbReference>
<dbReference type="Gene3D" id="2.60.120.260">
    <property type="entry name" value="Galactose-binding domain-like"/>
    <property type="match status" value="3"/>
</dbReference>
<evidence type="ECO:0000256" key="5">
    <source>
        <dbReference type="SAM" id="SignalP"/>
    </source>
</evidence>
<feature type="domain" description="F5/8 type C" evidence="6">
    <location>
        <begin position="191"/>
        <end position="340"/>
    </location>
</feature>
<dbReference type="Pfam" id="PF00728">
    <property type="entry name" value="Glyco_hydro_20"/>
    <property type="match status" value="1"/>
</dbReference>
<dbReference type="InterPro" id="IPR017853">
    <property type="entry name" value="GH"/>
</dbReference>
<name>A0A9D2NW03_9FIRM</name>
<gene>
    <name evidence="7" type="ORF">H9757_10445</name>
</gene>
<dbReference type="EMBL" id="DWWK01000168">
    <property type="protein sequence ID" value="HJC39460.1"/>
    <property type="molecule type" value="Genomic_DNA"/>
</dbReference>
<dbReference type="SUPFAM" id="SSF51445">
    <property type="entry name" value="(Trans)glycosidases"/>
    <property type="match status" value="1"/>
</dbReference>
<dbReference type="InterPro" id="IPR015883">
    <property type="entry name" value="Glyco_hydro_20_cat"/>
</dbReference>
<evidence type="ECO:0000313" key="7">
    <source>
        <dbReference type="EMBL" id="HJC39460.1"/>
    </source>
</evidence>
<dbReference type="PRINTS" id="PR00738">
    <property type="entry name" value="GLHYDRLASE20"/>
</dbReference>
<feature type="chain" id="PRO_5038519159" evidence="5">
    <location>
        <begin position="26"/>
        <end position="1320"/>
    </location>
</feature>
<organism evidence="7 8">
    <name type="scientific">Candidatus Mediterraneibacter faecigallinarum</name>
    <dbReference type="NCBI Taxonomy" id="2838669"/>
    <lineage>
        <taxon>Bacteria</taxon>
        <taxon>Bacillati</taxon>
        <taxon>Bacillota</taxon>
        <taxon>Clostridia</taxon>
        <taxon>Lachnospirales</taxon>
        <taxon>Lachnospiraceae</taxon>
        <taxon>Mediterraneibacter</taxon>
    </lineage>
</organism>
<dbReference type="PANTHER" id="PTHR43678">
    <property type="entry name" value="PUTATIVE (AFU_ORTHOLOGUE AFUA_2G00640)-RELATED"/>
    <property type="match status" value="1"/>
</dbReference>
<dbReference type="InterPro" id="IPR000421">
    <property type="entry name" value="FA58C"/>
</dbReference>
<proteinExistence type="inferred from homology"/>
<dbReference type="Proteomes" id="UP000823894">
    <property type="component" value="Unassembled WGS sequence"/>
</dbReference>
<dbReference type="CDD" id="cd06564">
    <property type="entry name" value="GH20_DspB_LnbB-like"/>
    <property type="match status" value="1"/>
</dbReference>
<comment type="similarity">
    <text evidence="1">Belongs to the glycosyl hydrolase 20 family.</text>
</comment>
<sequence length="1320" mass="145540">MRKTRKCFKRVSACALSAAMVFTMATPFAPLTAEAAGEDPVNLAIGATATANDSETSDYTADKAIDGIVNRDAPKPQSRWATNTSSAQTPKILTVDLGETKTFQSFVIAWERTNITSYEIQTSDTGGSDASEWTTVYEKEGSDQISALDENIHLAEPAEARYVRLYVDGYDLNPGSWQSVSVYEFQVYENEIPDELLTEENYNLEGTAEASDYEPTEGDTQAASMAIDGDQTTRWATNPSDDGVARTLTVTLPASQRVQFFRIIWERLNIESYKIEVAESDDAEFTEVYAKTEPITATNEVISLDAPVWAKKIRLTVDGYNGGSNDWPNVSVAEFESYAVEPAQISEDATPEEVADLLGAPTINEDGTALVLPEVPEGFTVEFLADYEEVVGKDGTIYTPLTEKTVKGIYKVTKGEESAEGSVEYTLAIPGRYDDEGVNAKPTVIPELAEWYGKDAEGSFTVGGRILVSEGASEFMDAAEALAEDYEAELGTAMTVETGDAPQAGDIYFISDETNGLGEEGYIMDIGEYVTVSAENATGAYWATRSILQITELNDETMPYGITKDYPKYEVRGFMLDVARKPISMETLQDIAKEMAYYKMNEFHVHLNDNLIFYEDYASAEEARELAYTGFRLESDVLEGGNDGLNQADLTNEDLYYTKAEFRDFILSCRSMGVNITPEFDTPGHSGAFTKVRPDLMLQNIVSGAANRAGEQFDLSPENYDESLAFVESIWDEYLTEDMFDQSMTVHIGTDEYYGEKNRFRMFSDDLIEYVQSKGYTVRLWGSLSSMPGEADVRSEGVQMNVWNTGWANPTNMYNEGFELINTIDGQLYMVPAAGYYFDYLNTQNLYNNWVPNNFSGTVIPAGSEQMLGSTYAIWNDSVDTKANGISEVDIYDRFADAVPTMASKNWGEAQDQTWAEMEATVDELGDAANSNPYHEASADENGEYMSYEFDDTTDSSANGRDLAEPVNAEIADGSLKLNGGESYVSTPIDKLATGNTLEFDITLDTPAQAGDILFEADNEGSNGDYVHDIRIMDDGRLGFRRELYDYYFDYKLPVGETVHLSISTNGTSTTLTVNGTTYEASGVYRNRQTDGEVRVEGITRATFLLPIQRIGSETNAIEAVIDNVTVKQGAAVDYNKSAWSKVEVDSETVYSSTEGLFEYAFDGNSGTIWHSNWQGASDKLKPQGTFDEIGGVIDLGQKYTINQFKFTPRSGTNSGQVTKADLYVKANEGDDWNKVAEDAEFADDATTKTFYFDEQEVQYVWFVAKESDDGWVAVSEFDIANAPAQSYNVYVEAQEGGTVSGGAKGIAENTEITVTAEAD</sequence>
<evidence type="ECO:0000259" key="6">
    <source>
        <dbReference type="PROSITE" id="PS50022"/>
    </source>
</evidence>
<keyword evidence="2" id="KW-0378">Hydrolase</keyword>
<dbReference type="InterPro" id="IPR015882">
    <property type="entry name" value="HEX_bac_N"/>
</dbReference>
<evidence type="ECO:0000313" key="8">
    <source>
        <dbReference type="Proteomes" id="UP000823894"/>
    </source>
</evidence>
<dbReference type="InterPro" id="IPR029018">
    <property type="entry name" value="Hex-like_dom2"/>
</dbReference>
<accession>A0A9D2NW03</accession>
<dbReference type="GO" id="GO:0004563">
    <property type="term" value="F:beta-N-acetylhexosaminidase activity"/>
    <property type="evidence" value="ECO:0007669"/>
    <property type="project" value="InterPro"/>
</dbReference>
<dbReference type="InterPro" id="IPR052764">
    <property type="entry name" value="GH20_Enzymes"/>
</dbReference>
<feature type="domain" description="F5/8 type C" evidence="6">
    <location>
        <begin position="36"/>
        <end position="190"/>
    </location>
</feature>
<dbReference type="PANTHER" id="PTHR43678:SF1">
    <property type="entry name" value="BETA-N-ACETYLHEXOSAMINIDASE"/>
    <property type="match status" value="1"/>
</dbReference>
<evidence type="ECO:0000256" key="2">
    <source>
        <dbReference type="ARBA" id="ARBA00022801"/>
    </source>
</evidence>
<feature type="active site" description="Proton donor" evidence="4">
    <location>
        <position position="752"/>
    </location>
</feature>
<dbReference type="Pfam" id="PF00754">
    <property type="entry name" value="F5_F8_type_C"/>
    <property type="match status" value="2"/>
</dbReference>
<reference evidence="7" key="2">
    <citation type="submission" date="2021-04" db="EMBL/GenBank/DDBJ databases">
        <authorList>
            <person name="Gilroy R."/>
        </authorList>
    </citation>
    <scope>NUCLEOTIDE SEQUENCE</scope>
    <source>
        <strain evidence="7">ChiGjej1B1-1692</strain>
    </source>
</reference>
<dbReference type="InterPro" id="IPR013320">
    <property type="entry name" value="ConA-like_dom_sf"/>
</dbReference>
<dbReference type="InterPro" id="IPR008979">
    <property type="entry name" value="Galactose-bd-like_sf"/>
</dbReference>
<dbReference type="Gene3D" id="3.30.379.10">
    <property type="entry name" value="Chitobiase/beta-hexosaminidase domain 2-like"/>
    <property type="match status" value="1"/>
</dbReference>
<comment type="caution">
    <text evidence="7">The sequence shown here is derived from an EMBL/GenBank/DDBJ whole genome shotgun (WGS) entry which is preliminary data.</text>
</comment>
<evidence type="ECO:0000256" key="3">
    <source>
        <dbReference type="ARBA" id="ARBA00023295"/>
    </source>
</evidence>
<reference evidence="7" key="1">
    <citation type="journal article" date="2021" name="PeerJ">
        <title>Extensive microbial diversity within the chicken gut microbiome revealed by metagenomics and culture.</title>
        <authorList>
            <person name="Gilroy R."/>
            <person name="Ravi A."/>
            <person name="Getino M."/>
            <person name="Pursley I."/>
            <person name="Horton D.L."/>
            <person name="Alikhan N.F."/>
            <person name="Baker D."/>
            <person name="Gharbi K."/>
            <person name="Hall N."/>
            <person name="Watson M."/>
            <person name="Adriaenssens E.M."/>
            <person name="Foster-Nyarko E."/>
            <person name="Jarju S."/>
            <person name="Secka A."/>
            <person name="Antonio M."/>
            <person name="Oren A."/>
            <person name="Chaudhuri R.R."/>
            <person name="La Ragione R."/>
            <person name="Hildebrand F."/>
            <person name="Pallen M.J."/>
        </authorList>
    </citation>
    <scope>NUCLEOTIDE SEQUENCE</scope>
    <source>
        <strain evidence="7">ChiGjej1B1-1692</strain>
    </source>
</reference>
<dbReference type="SUPFAM" id="SSF49785">
    <property type="entry name" value="Galactose-binding domain-like"/>
    <property type="match status" value="3"/>
</dbReference>
<dbReference type="InterPro" id="IPR025705">
    <property type="entry name" value="Beta_hexosaminidase_sua/sub"/>
</dbReference>
<protein>
    <submittedName>
        <fullName evidence="7">Discoidin domain-containing protein</fullName>
    </submittedName>
</protein>
<dbReference type="Pfam" id="PF02838">
    <property type="entry name" value="Glyco_hydro_20b"/>
    <property type="match status" value="1"/>
</dbReference>
<dbReference type="PROSITE" id="PS50022">
    <property type="entry name" value="FA58C_3"/>
    <property type="match status" value="2"/>
</dbReference>
<dbReference type="GO" id="GO:0005975">
    <property type="term" value="P:carbohydrate metabolic process"/>
    <property type="evidence" value="ECO:0007669"/>
    <property type="project" value="InterPro"/>
</dbReference>
<dbReference type="Gene3D" id="3.20.20.80">
    <property type="entry name" value="Glycosidases"/>
    <property type="match status" value="1"/>
</dbReference>
<feature type="signal peptide" evidence="5">
    <location>
        <begin position="1"/>
        <end position="25"/>
    </location>
</feature>
<evidence type="ECO:0000256" key="1">
    <source>
        <dbReference type="ARBA" id="ARBA00006285"/>
    </source>
</evidence>
<dbReference type="Pfam" id="PF22633">
    <property type="entry name" value="F5_F8_type_C_2"/>
    <property type="match status" value="1"/>
</dbReference>
<feature type="non-terminal residue" evidence="7">
    <location>
        <position position="1320"/>
    </location>
</feature>
<dbReference type="SUPFAM" id="SSF55545">
    <property type="entry name" value="beta-N-acetylhexosaminidase-like domain"/>
    <property type="match status" value="1"/>
</dbReference>
<evidence type="ECO:0000256" key="4">
    <source>
        <dbReference type="PIRSR" id="PIRSR625705-1"/>
    </source>
</evidence>
<keyword evidence="5" id="KW-0732">Signal</keyword>